<proteinExistence type="predicted"/>
<dbReference type="AlphaFoldDB" id="A0A4R1XF22"/>
<gene>
    <name evidence="1" type="ORF">EC844_12582</name>
</gene>
<keyword evidence="2" id="KW-1185">Reference proteome</keyword>
<reference evidence="1 2" key="1">
    <citation type="submission" date="2019-03" db="EMBL/GenBank/DDBJ databases">
        <title>Genomic analyses of the natural microbiome of Caenorhabditis elegans.</title>
        <authorList>
            <person name="Samuel B."/>
        </authorList>
    </citation>
    <scope>NUCLEOTIDE SEQUENCE [LARGE SCALE GENOMIC DNA]</scope>
    <source>
        <strain evidence="1 2">JUb89</strain>
    </source>
</reference>
<name>A0A4R1XF22_ACICA</name>
<dbReference type="Proteomes" id="UP000294963">
    <property type="component" value="Unassembled WGS sequence"/>
</dbReference>
<evidence type="ECO:0000313" key="2">
    <source>
        <dbReference type="Proteomes" id="UP000294963"/>
    </source>
</evidence>
<dbReference type="EMBL" id="SLVJ01000025">
    <property type="protein sequence ID" value="TCM62354.1"/>
    <property type="molecule type" value="Genomic_DNA"/>
</dbReference>
<protein>
    <submittedName>
        <fullName evidence="1">Uncharacterized protein</fullName>
    </submittedName>
</protein>
<accession>A0A4R1XF22</accession>
<comment type="caution">
    <text evidence="1">The sequence shown here is derived from an EMBL/GenBank/DDBJ whole genome shotgun (WGS) entry which is preliminary data.</text>
</comment>
<evidence type="ECO:0000313" key="1">
    <source>
        <dbReference type="EMBL" id="TCM62354.1"/>
    </source>
</evidence>
<sequence>MGVHTQQDLQVEKLHYTVCVQYVRITLEDIKNEQEYEIQEARRQGAEDLYIKQYGKSPYDH</sequence>
<organism evidence="1 2">
    <name type="scientific">Acinetobacter calcoaceticus</name>
    <dbReference type="NCBI Taxonomy" id="471"/>
    <lineage>
        <taxon>Bacteria</taxon>
        <taxon>Pseudomonadati</taxon>
        <taxon>Pseudomonadota</taxon>
        <taxon>Gammaproteobacteria</taxon>
        <taxon>Moraxellales</taxon>
        <taxon>Moraxellaceae</taxon>
        <taxon>Acinetobacter</taxon>
        <taxon>Acinetobacter calcoaceticus/baumannii complex</taxon>
    </lineage>
</organism>